<evidence type="ECO:0000256" key="5">
    <source>
        <dbReference type="ARBA" id="ARBA00022822"/>
    </source>
</evidence>
<dbReference type="PANTHER" id="PTHR43406">
    <property type="entry name" value="TRYPTOPHAN SYNTHASE, ALPHA CHAIN"/>
    <property type="match status" value="1"/>
</dbReference>
<dbReference type="KEGG" id="ccel:CCDG5_0767"/>
<evidence type="ECO:0000256" key="8">
    <source>
        <dbReference type="ARBA" id="ARBA00049047"/>
    </source>
</evidence>
<organism evidence="9 10">
    <name type="scientific">[Clostridium] cellulosi</name>
    <dbReference type="NCBI Taxonomy" id="29343"/>
    <lineage>
        <taxon>Bacteria</taxon>
        <taxon>Bacillati</taxon>
        <taxon>Bacillota</taxon>
        <taxon>Clostridia</taxon>
        <taxon>Eubacteriales</taxon>
        <taxon>Oscillospiraceae</taxon>
        <taxon>Oscillospiraceae incertae sedis</taxon>
    </lineage>
</organism>
<keyword evidence="5" id="KW-0822">Tryptophan biosynthesis</keyword>
<keyword evidence="7 9" id="KW-0456">Lyase</keyword>
<evidence type="ECO:0000313" key="10">
    <source>
        <dbReference type="Proteomes" id="UP000032431"/>
    </source>
</evidence>
<keyword evidence="6" id="KW-0057">Aromatic amino acid biosynthesis</keyword>
<sequence>MKTKLIGYFSIGYPDVERSMEIADSYVKSGIDIIEIGFPCDNPYLDNEYIGNTLKCAYNNFKDADAVFDAVDELLKRHADTPVILLMYDHIIRDYVGVDKFIERASKSGIKDIILVGSEDESVKDTLISNGFNVSCYITYGLPDNEIESARNSNAFIYLQAKPDGNVRPGCETLAQCVKYLRDKGIKNPIYAGVGISTPDDVKMIAEAKAEGCFIGSALLKKTGDIKQLEEYVKSLKDARDSAEI</sequence>
<evidence type="ECO:0000313" key="9">
    <source>
        <dbReference type="EMBL" id="CDZ23896.1"/>
    </source>
</evidence>
<name>A0A078KJU9_9FIRM</name>
<comment type="subunit">
    <text evidence="2">Tetramer of two alpha and two beta chains.</text>
</comment>
<keyword evidence="4" id="KW-0028">Amino-acid biosynthesis</keyword>
<evidence type="ECO:0000256" key="6">
    <source>
        <dbReference type="ARBA" id="ARBA00023141"/>
    </source>
</evidence>
<dbReference type="GO" id="GO:0005829">
    <property type="term" value="C:cytosol"/>
    <property type="evidence" value="ECO:0007669"/>
    <property type="project" value="TreeGrafter"/>
</dbReference>
<reference evidence="10" key="1">
    <citation type="submission" date="2014-07" db="EMBL/GenBank/DDBJ databases">
        <authorList>
            <person name="Wibberg D."/>
        </authorList>
    </citation>
    <scope>NUCLEOTIDE SEQUENCE [LARGE SCALE GENOMIC DNA]</scope>
    <source>
        <strain evidence="10">DG5</strain>
    </source>
</reference>
<dbReference type="EMBL" id="LM995447">
    <property type="protein sequence ID" value="CDZ23896.1"/>
    <property type="molecule type" value="Genomic_DNA"/>
</dbReference>
<dbReference type="PANTHER" id="PTHR43406:SF1">
    <property type="entry name" value="TRYPTOPHAN SYNTHASE ALPHA CHAIN, CHLOROPLASTIC"/>
    <property type="match status" value="1"/>
</dbReference>
<dbReference type="Pfam" id="PF00290">
    <property type="entry name" value="Trp_syntA"/>
    <property type="match status" value="1"/>
</dbReference>
<proteinExistence type="predicted"/>
<dbReference type="EC" id="4.2.1.20" evidence="3"/>
<comment type="catalytic activity">
    <reaction evidence="8">
        <text>(1S,2R)-1-C-(indol-3-yl)glycerol 3-phosphate + L-serine = D-glyceraldehyde 3-phosphate + L-tryptophan + H2O</text>
        <dbReference type="Rhea" id="RHEA:10532"/>
        <dbReference type="ChEBI" id="CHEBI:15377"/>
        <dbReference type="ChEBI" id="CHEBI:33384"/>
        <dbReference type="ChEBI" id="CHEBI:57912"/>
        <dbReference type="ChEBI" id="CHEBI:58866"/>
        <dbReference type="ChEBI" id="CHEBI:59776"/>
        <dbReference type="EC" id="4.2.1.20"/>
    </reaction>
</comment>
<protein>
    <recommendedName>
        <fullName evidence="3">tryptophan synthase</fullName>
        <ecNumber evidence="3">4.2.1.20</ecNumber>
    </recommendedName>
</protein>
<evidence type="ECO:0000256" key="3">
    <source>
        <dbReference type="ARBA" id="ARBA00012043"/>
    </source>
</evidence>
<dbReference type="InterPro" id="IPR011060">
    <property type="entry name" value="RibuloseP-bd_barrel"/>
</dbReference>
<dbReference type="PATRIC" id="fig|29343.3.peg.804"/>
<evidence type="ECO:0000256" key="7">
    <source>
        <dbReference type="ARBA" id="ARBA00023239"/>
    </source>
</evidence>
<dbReference type="Gene3D" id="3.20.20.70">
    <property type="entry name" value="Aldolase class I"/>
    <property type="match status" value="1"/>
</dbReference>
<evidence type="ECO:0000256" key="4">
    <source>
        <dbReference type="ARBA" id="ARBA00022605"/>
    </source>
</evidence>
<evidence type="ECO:0000256" key="2">
    <source>
        <dbReference type="ARBA" id="ARBA00011270"/>
    </source>
</evidence>
<evidence type="ECO:0000256" key="1">
    <source>
        <dbReference type="ARBA" id="ARBA00004733"/>
    </source>
</evidence>
<dbReference type="AlphaFoldDB" id="A0A078KJU9"/>
<dbReference type="HOGENOM" id="CLU_016734_0_3_9"/>
<dbReference type="UniPathway" id="UPA00035">
    <property type="reaction ID" value="UER00044"/>
</dbReference>
<dbReference type="SUPFAM" id="SSF51366">
    <property type="entry name" value="Ribulose-phoshate binding barrel"/>
    <property type="match status" value="1"/>
</dbReference>
<dbReference type="GO" id="GO:0004834">
    <property type="term" value="F:tryptophan synthase activity"/>
    <property type="evidence" value="ECO:0007669"/>
    <property type="project" value="UniProtKB-EC"/>
</dbReference>
<gene>
    <name evidence="9" type="ORF">CCDG5_0767</name>
</gene>
<dbReference type="STRING" id="29343.CCDG5_0767"/>
<dbReference type="Proteomes" id="UP000032431">
    <property type="component" value="Chromosome I"/>
</dbReference>
<dbReference type="InterPro" id="IPR002028">
    <property type="entry name" value="Trp_synthase_suA"/>
</dbReference>
<dbReference type="InterPro" id="IPR013785">
    <property type="entry name" value="Aldolase_TIM"/>
</dbReference>
<accession>A0A078KJU9</accession>
<keyword evidence="10" id="KW-1185">Reference proteome</keyword>
<comment type="pathway">
    <text evidence="1">Amino-acid biosynthesis; L-tryptophan biosynthesis; L-tryptophan from chorismate: step 5/5.</text>
</comment>